<dbReference type="Pfam" id="PF01243">
    <property type="entry name" value="PNPOx_N"/>
    <property type="match status" value="1"/>
</dbReference>
<organism evidence="2 3">
    <name type="scientific">Belnapia mucosa</name>
    <dbReference type="NCBI Taxonomy" id="2804532"/>
    <lineage>
        <taxon>Bacteria</taxon>
        <taxon>Pseudomonadati</taxon>
        <taxon>Pseudomonadota</taxon>
        <taxon>Alphaproteobacteria</taxon>
        <taxon>Acetobacterales</taxon>
        <taxon>Roseomonadaceae</taxon>
        <taxon>Belnapia</taxon>
    </lineage>
</organism>
<dbReference type="PANTHER" id="PTHR42815:SF2">
    <property type="entry name" value="FAD-BINDING, PUTATIVE (AFU_ORTHOLOGUE AFUA_6G07600)-RELATED"/>
    <property type="match status" value="1"/>
</dbReference>
<evidence type="ECO:0000259" key="1">
    <source>
        <dbReference type="Pfam" id="PF01243"/>
    </source>
</evidence>
<dbReference type="SUPFAM" id="SSF50475">
    <property type="entry name" value="FMN-binding split barrel"/>
    <property type="match status" value="1"/>
</dbReference>
<dbReference type="PANTHER" id="PTHR42815">
    <property type="entry name" value="FAD-BINDING, PUTATIVE (AFU_ORTHOLOGUE AFUA_6G07600)-RELATED"/>
    <property type="match status" value="1"/>
</dbReference>
<feature type="domain" description="Pyridoxamine 5'-phosphate oxidase N-terminal" evidence="1">
    <location>
        <begin position="38"/>
        <end position="153"/>
    </location>
</feature>
<dbReference type="NCBIfam" id="TIGR04025">
    <property type="entry name" value="PPOX_FMN_DR2398"/>
    <property type="match status" value="1"/>
</dbReference>
<keyword evidence="3" id="KW-1185">Reference proteome</keyword>
<sequence>MSGDPHAIETPEQLAAHYAAPHPRFLAKVTDRLEATSLAFIAASPWCVLATCGRRGAHATPRGDAPGFVQAIDERTLALPDRRGNNRLDAFHDILENPEVALLFVVPGAGETLRVNGRARLTADPALRARFAVEGKEPATVLLVTVREIYAHCAKSVMRSRLWGEQPRPAGLPTNGQLIAAHTAGGRIDAAEYEAAYQARIRAEMY</sequence>
<proteinExistence type="predicted"/>
<comment type="caution">
    <text evidence="2">The sequence shown here is derived from an EMBL/GenBank/DDBJ whole genome shotgun (WGS) entry which is preliminary data.</text>
</comment>
<gene>
    <name evidence="2" type="ORF">JMJ55_20555</name>
</gene>
<dbReference type="RefSeq" id="WP_202827479.1">
    <property type="nucleotide sequence ID" value="NZ_JAEUXJ010000010.1"/>
</dbReference>
<evidence type="ECO:0000313" key="3">
    <source>
        <dbReference type="Proteomes" id="UP000606490"/>
    </source>
</evidence>
<name>A0ABS1V8Q6_9PROT</name>
<dbReference type="Proteomes" id="UP000606490">
    <property type="component" value="Unassembled WGS sequence"/>
</dbReference>
<dbReference type="InterPro" id="IPR024029">
    <property type="entry name" value="Pyridox_Oxase_FMN-dep"/>
</dbReference>
<dbReference type="InterPro" id="IPR011576">
    <property type="entry name" value="Pyridox_Oxase_N"/>
</dbReference>
<dbReference type="Gene3D" id="2.30.110.10">
    <property type="entry name" value="Electron Transport, Fmn-binding Protein, Chain A"/>
    <property type="match status" value="1"/>
</dbReference>
<dbReference type="InterPro" id="IPR012349">
    <property type="entry name" value="Split_barrel_FMN-bd"/>
</dbReference>
<evidence type="ECO:0000313" key="2">
    <source>
        <dbReference type="EMBL" id="MBL6457732.1"/>
    </source>
</evidence>
<protein>
    <submittedName>
        <fullName evidence="2">Pyridoxamine 5'-phosphate oxidase family protein</fullName>
    </submittedName>
</protein>
<reference evidence="2 3" key="1">
    <citation type="submission" date="2021-01" db="EMBL/GenBank/DDBJ databases">
        <title>Belnapia mucosa sp. nov. and Belnapia arida sp. nov., isolated from the Tabernas Desert (Almeria, Spain).</title>
        <authorList>
            <person name="Molina-Menor E."/>
            <person name="Vidal-Verdu A."/>
            <person name="Calonge A."/>
            <person name="Satari L."/>
            <person name="Pereto Magraner J."/>
            <person name="Porcar Miralles M."/>
        </authorList>
    </citation>
    <scope>NUCLEOTIDE SEQUENCE [LARGE SCALE GENOMIC DNA]</scope>
    <source>
        <strain evidence="2 3">T6</strain>
    </source>
</reference>
<accession>A0ABS1V8Q6</accession>
<dbReference type="EMBL" id="JAEUXJ010000010">
    <property type="protein sequence ID" value="MBL6457732.1"/>
    <property type="molecule type" value="Genomic_DNA"/>
</dbReference>